<dbReference type="RefSeq" id="WP_094764042.1">
    <property type="nucleotide sequence ID" value="NZ_FUKQ01000018.1"/>
</dbReference>
<keyword evidence="7" id="KW-1185">Reference proteome</keyword>
<comment type="similarity">
    <text evidence="1">Belongs to the LysR transcriptional regulatory family.</text>
</comment>
<evidence type="ECO:0000256" key="2">
    <source>
        <dbReference type="ARBA" id="ARBA00023015"/>
    </source>
</evidence>
<dbReference type="EMBL" id="FUKQ01000018">
    <property type="protein sequence ID" value="SJN25580.1"/>
    <property type="molecule type" value="Genomic_DNA"/>
</dbReference>
<dbReference type="PANTHER" id="PTHR30126:SF40">
    <property type="entry name" value="HTH-TYPE TRANSCRIPTIONAL REGULATOR GLTR"/>
    <property type="match status" value="1"/>
</dbReference>
<evidence type="ECO:0000256" key="3">
    <source>
        <dbReference type="ARBA" id="ARBA00023125"/>
    </source>
</evidence>
<dbReference type="OrthoDB" id="3181812at2"/>
<gene>
    <name evidence="6" type="ORF">FM114_04790</name>
</gene>
<dbReference type="Proteomes" id="UP000188342">
    <property type="component" value="Unassembled WGS sequence"/>
</dbReference>
<dbReference type="InterPro" id="IPR000847">
    <property type="entry name" value="LysR_HTH_N"/>
</dbReference>
<dbReference type="Gene3D" id="3.40.190.10">
    <property type="entry name" value="Periplasmic binding protein-like II"/>
    <property type="match status" value="2"/>
</dbReference>
<dbReference type="Pfam" id="PF00126">
    <property type="entry name" value="HTH_1"/>
    <property type="match status" value="1"/>
</dbReference>
<proteinExistence type="inferred from homology"/>
<sequence length="285" mass="31367">MVTIEQLRHFLAVVEHGTLTAAADELHLSQPALSRSMQRFERAFPAPLFERSANQIVVTEAGELAAVHARRVLDELDEMHAALTELDRRRRTIDVVSCAPAPLWRVLPRIEAACPGLSITSRLGSLDDVARALTDGAAHVGISTVPPADGLPGFRCGVEHLYLSVPPAHPAAALPGIKLEQLDGETMLLHSRIGFWAELVRSRMPRAHFLVQEPDALFEIARTSSLPVFSTDLALAELGADPHRVQVPVLDEQANPTYWCHLSPRADERLLRLARTIGTRGLWRN</sequence>
<dbReference type="GO" id="GO:0003700">
    <property type="term" value="F:DNA-binding transcription factor activity"/>
    <property type="evidence" value="ECO:0007669"/>
    <property type="project" value="InterPro"/>
</dbReference>
<dbReference type="InterPro" id="IPR036390">
    <property type="entry name" value="WH_DNA-bd_sf"/>
</dbReference>
<dbReference type="Pfam" id="PF03466">
    <property type="entry name" value="LysR_substrate"/>
    <property type="match status" value="1"/>
</dbReference>
<reference evidence="6 7" key="1">
    <citation type="submission" date="2017-02" db="EMBL/GenBank/DDBJ databases">
        <authorList>
            <person name="Peterson S.W."/>
        </authorList>
    </citation>
    <scope>NUCLEOTIDE SEQUENCE [LARGE SCALE GENOMIC DNA]</scope>
    <source>
        <strain evidence="6 7">LSP_Lj1</strain>
    </source>
</reference>
<dbReference type="FunFam" id="1.10.10.10:FF:000001">
    <property type="entry name" value="LysR family transcriptional regulator"/>
    <property type="match status" value="1"/>
</dbReference>
<dbReference type="InterPro" id="IPR005119">
    <property type="entry name" value="LysR_subst-bd"/>
</dbReference>
<dbReference type="SUPFAM" id="SSF53850">
    <property type="entry name" value="Periplasmic binding protein-like II"/>
    <property type="match status" value="1"/>
</dbReference>
<dbReference type="GO" id="GO:0000976">
    <property type="term" value="F:transcription cis-regulatory region binding"/>
    <property type="evidence" value="ECO:0007669"/>
    <property type="project" value="TreeGrafter"/>
</dbReference>
<feature type="domain" description="HTH lysR-type" evidence="5">
    <location>
        <begin position="2"/>
        <end position="59"/>
    </location>
</feature>
<evidence type="ECO:0000256" key="1">
    <source>
        <dbReference type="ARBA" id="ARBA00009437"/>
    </source>
</evidence>
<evidence type="ECO:0000256" key="4">
    <source>
        <dbReference type="ARBA" id="ARBA00023163"/>
    </source>
</evidence>
<dbReference type="Gene3D" id="1.10.10.10">
    <property type="entry name" value="Winged helix-like DNA-binding domain superfamily/Winged helix DNA-binding domain"/>
    <property type="match status" value="1"/>
</dbReference>
<evidence type="ECO:0000313" key="7">
    <source>
        <dbReference type="Proteomes" id="UP000188342"/>
    </source>
</evidence>
<protein>
    <submittedName>
        <fullName evidence="6">Transcriptional regulator, LysR family</fullName>
    </submittedName>
</protein>
<dbReference type="InterPro" id="IPR036388">
    <property type="entry name" value="WH-like_DNA-bd_sf"/>
</dbReference>
<dbReference type="STRING" id="1255658.FM114_04790"/>
<keyword evidence="2" id="KW-0805">Transcription regulation</keyword>
<organism evidence="6 7">
    <name type="scientific">Luteococcus japonicus LSP_Lj1</name>
    <dbReference type="NCBI Taxonomy" id="1255658"/>
    <lineage>
        <taxon>Bacteria</taxon>
        <taxon>Bacillati</taxon>
        <taxon>Actinomycetota</taxon>
        <taxon>Actinomycetes</taxon>
        <taxon>Propionibacteriales</taxon>
        <taxon>Propionibacteriaceae</taxon>
        <taxon>Luteococcus</taxon>
    </lineage>
</organism>
<evidence type="ECO:0000259" key="5">
    <source>
        <dbReference type="PROSITE" id="PS50931"/>
    </source>
</evidence>
<dbReference type="SUPFAM" id="SSF46785">
    <property type="entry name" value="Winged helix' DNA-binding domain"/>
    <property type="match status" value="1"/>
</dbReference>
<evidence type="ECO:0000313" key="6">
    <source>
        <dbReference type="EMBL" id="SJN25580.1"/>
    </source>
</evidence>
<dbReference type="PROSITE" id="PS50931">
    <property type="entry name" value="HTH_LYSR"/>
    <property type="match status" value="1"/>
</dbReference>
<name>A0A1R4J0C0_9ACTN</name>
<accession>A0A1R4J0C0</accession>
<keyword evidence="3" id="KW-0238">DNA-binding</keyword>
<dbReference type="AlphaFoldDB" id="A0A1R4J0C0"/>
<dbReference type="PANTHER" id="PTHR30126">
    <property type="entry name" value="HTH-TYPE TRANSCRIPTIONAL REGULATOR"/>
    <property type="match status" value="1"/>
</dbReference>
<dbReference type="PRINTS" id="PR00039">
    <property type="entry name" value="HTHLYSR"/>
</dbReference>
<keyword evidence="4" id="KW-0804">Transcription</keyword>